<accession>A0ABR4CAC3</accession>
<proteinExistence type="predicted"/>
<feature type="compositionally biased region" description="Polar residues" evidence="1">
    <location>
        <begin position="173"/>
        <end position="198"/>
    </location>
</feature>
<gene>
    <name evidence="2" type="ORF">VTL71DRAFT_2169</name>
</gene>
<protein>
    <submittedName>
        <fullName evidence="2">Uncharacterized protein</fullName>
    </submittedName>
</protein>
<name>A0ABR4CAC3_9HELO</name>
<keyword evidence="3" id="KW-1185">Reference proteome</keyword>
<feature type="compositionally biased region" description="Polar residues" evidence="1">
    <location>
        <begin position="211"/>
        <end position="222"/>
    </location>
</feature>
<comment type="caution">
    <text evidence="2">The sequence shown here is derived from an EMBL/GenBank/DDBJ whole genome shotgun (WGS) entry which is preliminary data.</text>
</comment>
<organism evidence="2 3">
    <name type="scientific">Oculimacula yallundae</name>
    <dbReference type="NCBI Taxonomy" id="86028"/>
    <lineage>
        <taxon>Eukaryota</taxon>
        <taxon>Fungi</taxon>
        <taxon>Dikarya</taxon>
        <taxon>Ascomycota</taxon>
        <taxon>Pezizomycotina</taxon>
        <taxon>Leotiomycetes</taxon>
        <taxon>Helotiales</taxon>
        <taxon>Ploettnerulaceae</taxon>
        <taxon>Oculimacula</taxon>
    </lineage>
</organism>
<dbReference type="Proteomes" id="UP001595075">
    <property type="component" value="Unassembled WGS sequence"/>
</dbReference>
<sequence>MESQNFGFTDFLNSENFGVEELQELEVSHLRTILDEPQVVSDLLSSRGAGANSSKLDPHNTPTGQFSRLHQVAIQHPPSSSNIPYYGAGVPTYTATLNAGFGPSRNLHLEDVYPELTQYNTSKSQKQLDDPSWEISPGQEIQSSSLNTGSELHNRDMIRTNVAPQQGYFEAPSTKTISNTPDSINNYGGDVVSNSSGTKRARPSSVAMKQDTYTQRFETQGSPRRKRLRSDPSQVDAATVETMGLSPRLLEMFGIPLEDPPTFTGAAKVANGNEWLDDRLAGQEAVGVHGATGVSFDYGLSYTMNSSAMNEPVFSVPRTDARGQNIRIPEDDRGFTHSPVSILAPTYSTRSGRHHLQPSPNQLSPSTLNYNTLVGMSESWMSTTAPGESLNQPQTSGAFDDQVESQVHQNSTSRDFLHEGSVAGIVASDQVQITVPIGQISLPILQDQQNPSQDTMSNDPDLQESYSVLAMYLKYPGLPAQTKNPYSPHPQSDNRVPPGVFEVPYDFGGENTVGDGACIKYPCGDPSRVSRKGFKDSKSKVKYTNEMLEANIVCRRHCVYFGEDGELYRAPSILDGYSTTGQQ</sequence>
<feature type="region of interest" description="Disordered" evidence="1">
    <location>
        <begin position="122"/>
        <end position="151"/>
    </location>
</feature>
<dbReference type="EMBL" id="JAZHXI010000011">
    <property type="protein sequence ID" value="KAL2066098.1"/>
    <property type="molecule type" value="Genomic_DNA"/>
</dbReference>
<evidence type="ECO:0000313" key="2">
    <source>
        <dbReference type="EMBL" id="KAL2066098.1"/>
    </source>
</evidence>
<feature type="region of interest" description="Disordered" evidence="1">
    <location>
        <begin position="172"/>
        <end position="234"/>
    </location>
</feature>
<evidence type="ECO:0000256" key="1">
    <source>
        <dbReference type="SAM" id="MobiDB-lite"/>
    </source>
</evidence>
<feature type="compositionally biased region" description="Polar residues" evidence="1">
    <location>
        <begin position="139"/>
        <end position="151"/>
    </location>
</feature>
<reference evidence="2 3" key="1">
    <citation type="journal article" date="2024" name="Commun. Biol.">
        <title>Comparative genomic analysis of thermophilic fungi reveals convergent evolutionary adaptations and gene losses.</title>
        <authorList>
            <person name="Steindorff A.S."/>
            <person name="Aguilar-Pontes M.V."/>
            <person name="Robinson A.J."/>
            <person name="Andreopoulos B."/>
            <person name="LaButti K."/>
            <person name="Kuo A."/>
            <person name="Mondo S."/>
            <person name="Riley R."/>
            <person name="Otillar R."/>
            <person name="Haridas S."/>
            <person name="Lipzen A."/>
            <person name="Grimwood J."/>
            <person name="Schmutz J."/>
            <person name="Clum A."/>
            <person name="Reid I.D."/>
            <person name="Moisan M.C."/>
            <person name="Butler G."/>
            <person name="Nguyen T.T.M."/>
            <person name="Dewar K."/>
            <person name="Conant G."/>
            <person name="Drula E."/>
            <person name="Henrissat B."/>
            <person name="Hansel C."/>
            <person name="Singer S."/>
            <person name="Hutchinson M.I."/>
            <person name="de Vries R.P."/>
            <person name="Natvig D.O."/>
            <person name="Powell A.J."/>
            <person name="Tsang A."/>
            <person name="Grigoriev I.V."/>
        </authorList>
    </citation>
    <scope>NUCLEOTIDE SEQUENCE [LARGE SCALE GENOMIC DNA]</scope>
    <source>
        <strain evidence="2 3">CBS 494.80</strain>
    </source>
</reference>
<evidence type="ECO:0000313" key="3">
    <source>
        <dbReference type="Proteomes" id="UP001595075"/>
    </source>
</evidence>